<reference evidence="2" key="1">
    <citation type="journal article" date="2023" name="G3 (Bethesda)">
        <title>Genome assembly and association tests identify interacting loci associated with vigor, precocity, and sex in interspecific pistachio rootstocks.</title>
        <authorList>
            <person name="Palmer W."/>
            <person name="Jacygrad E."/>
            <person name="Sagayaradj S."/>
            <person name="Cavanaugh K."/>
            <person name="Han R."/>
            <person name="Bertier L."/>
            <person name="Beede B."/>
            <person name="Kafkas S."/>
            <person name="Golino D."/>
            <person name="Preece J."/>
            <person name="Michelmore R."/>
        </authorList>
    </citation>
    <scope>NUCLEOTIDE SEQUENCE [LARGE SCALE GENOMIC DNA]</scope>
</reference>
<organism evidence="1 2">
    <name type="scientific">Pistacia atlantica</name>
    <dbReference type="NCBI Taxonomy" id="434234"/>
    <lineage>
        <taxon>Eukaryota</taxon>
        <taxon>Viridiplantae</taxon>
        <taxon>Streptophyta</taxon>
        <taxon>Embryophyta</taxon>
        <taxon>Tracheophyta</taxon>
        <taxon>Spermatophyta</taxon>
        <taxon>Magnoliopsida</taxon>
        <taxon>eudicotyledons</taxon>
        <taxon>Gunneridae</taxon>
        <taxon>Pentapetalae</taxon>
        <taxon>rosids</taxon>
        <taxon>malvids</taxon>
        <taxon>Sapindales</taxon>
        <taxon>Anacardiaceae</taxon>
        <taxon>Pistacia</taxon>
    </lineage>
</organism>
<sequence length="582" mass="64258">MGIQIAFFDVETTDPTGPGRPTPFWNWEPSLYVLKNSRSFIATPVRPVDPSLISSLSVRCNGIALDAVVSAPSLADIADTVFDILHGRMWAGHNIPSTAAMGTPADRSEIAFFDLKTTFSTPDQPHTILEFGAILVCPKKLKELDHYSTLIRPTDPSLISSFSAHKNGITPDAIDSAPTFAEIADTIFDILHGRIWAGHNIVKFDCEIIREAFVEVGRAHPEPKETIDTWALLTQRFGSRAGDMKMATLAEYFELGQQTHRSLDDVRMNLEVLKHCATVLFLFILFNCVFMMIRAILHTDKWIDSFQNFGERSQGLPDIFTVNRSLLTHRRGEEVSDSAVANQEGTGSFVMDQLSNQMEIESTQPDVTTEEKTELMSPEMNSAAAVSEGSSGHNAFIEPDKVSTPNISACFGLGFHGSQSQRIKILHRDVILHLYCARLRIRFGISRRFVGHAGRPRLSFVVDVSPILCEVLDACDSAARKLSHGFCIPTIVSGDVTQSDTEICQKEPSGTVQKLAFVKFDAAELDSLFKPGGDEAMVVDLHWGRASNIGKMEETSLEVESSSTLREAKRHDNVGDGEDSQR</sequence>
<evidence type="ECO:0000313" key="2">
    <source>
        <dbReference type="Proteomes" id="UP001164250"/>
    </source>
</evidence>
<proteinExistence type="predicted"/>
<gene>
    <name evidence="1" type="ORF">Patl1_19558</name>
</gene>
<comment type="caution">
    <text evidence="1">The sequence shown here is derived from an EMBL/GenBank/DDBJ whole genome shotgun (WGS) entry which is preliminary data.</text>
</comment>
<keyword evidence="2" id="KW-1185">Reference proteome</keyword>
<protein>
    <submittedName>
        <fullName evidence="1">Uncharacterized protein</fullName>
    </submittedName>
</protein>
<name>A0ACC1C392_9ROSI</name>
<dbReference type="Proteomes" id="UP001164250">
    <property type="component" value="Chromosome 2"/>
</dbReference>
<accession>A0ACC1C392</accession>
<evidence type="ECO:0000313" key="1">
    <source>
        <dbReference type="EMBL" id="KAJ0106523.1"/>
    </source>
</evidence>
<dbReference type="EMBL" id="CM047898">
    <property type="protein sequence ID" value="KAJ0106523.1"/>
    <property type="molecule type" value="Genomic_DNA"/>
</dbReference>